<accession>A0A1B6LJZ0</accession>
<keyword evidence="1" id="KW-0732">Signal</keyword>
<feature type="chain" id="PRO_5008587467" evidence="1">
    <location>
        <begin position="18"/>
        <end position="218"/>
    </location>
</feature>
<gene>
    <name evidence="2" type="ORF">g.2362</name>
</gene>
<organism evidence="2">
    <name type="scientific">Graphocephala atropunctata</name>
    <dbReference type="NCBI Taxonomy" id="36148"/>
    <lineage>
        <taxon>Eukaryota</taxon>
        <taxon>Metazoa</taxon>
        <taxon>Ecdysozoa</taxon>
        <taxon>Arthropoda</taxon>
        <taxon>Hexapoda</taxon>
        <taxon>Insecta</taxon>
        <taxon>Pterygota</taxon>
        <taxon>Neoptera</taxon>
        <taxon>Paraneoptera</taxon>
        <taxon>Hemiptera</taxon>
        <taxon>Auchenorrhyncha</taxon>
        <taxon>Membracoidea</taxon>
        <taxon>Cicadellidae</taxon>
        <taxon>Cicadellinae</taxon>
        <taxon>Cicadellini</taxon>
        <taxon>Graphocephala</taxon>
    </lineage>
</organism>
<dbReference type="EMBL" id="GEBQ01016043">
    <property type="protein sequence ID" value="JAT23934.1"/>
    <property type="molecule type" value="Transcribed_RNA"/>
</dbReference>
<sequence>MYPTFLVLAVTAGIASARSGSGTAGSDCLKLSTMTKTLNDLYCDQPLFINFIQKNELTQMLDHVCVTFFPLPDDPNTFNVFLSRTYCDGSNEVISFVGTDLEQGVIRLAKPDVTYTYTIFGYAGCNTDLIYRCRQFGMSDAEDPYVFGLSAECRAIGLSCLRKVEEIVSDNCIPESEFYVLPNKLPNRCVTTRQCFIPNANNQFYKSIGFSGPVSHLV</sequence>
<name>A0A1B6LJZ0_9HEMI</name>
<proteinExistence type="predicted"/>
<evidence type="ECO:0000313" key="2">
    <source>
        <dbReference type="EMBL" id="JAT23934.1"/>
    </source>
</evidence>
<evidence type="ECO:0000256" key="1">
    <source>
        <dbReference type="SAM" id="SignalP"/>
    </source>
</evidence>
<feature type="signal peptide" evidence="1">
    <location>
        <begin position="1"/>
        <end position="17"/>
    </location>
</feature>
<reference evidence="2" key="1">
    <citation type="submission" date="2015-11" db="EMBL/GenBank/DDBJ databases">
        <title>De novo transcriptome assembly of four potential Pierce s Disease insect vectors from Arizona vineyards.</title>
        <authorList>
            <person name="Tassone E.E."/>
        </authorList>
    </citation>
    <scope>NUCLEOTIDE SEQUENCE</scope>
</reference>
<protein>
    <submittedName>
        <fullName evidence="2">Uncharacterized protein</fullName>
    </submittedName>
</protein>
<dbReference type="AlphaFoldDB" id="A0A1B6LJZ0"/>